<feature type="domain" description="Beta-lactamase class A catalytic" evidence="4">
    <location>
        <begin position="69"/>
        <end position="335"/>
    </location>
</feature>
<evidence type="ECO:0000313" key="6">
    <source>
        <dbReference type="Proteomes" id="UP000664698"/>
    </source>
</evidence>
<dbReference type="GO" id="GO:0016787">
    <property type="term" value="F:hydrolase activity"/>
    <property type="evidence" value="ECO:0007669"/>
    <property type="project" value="UniProtKB-KW"/>
</dbReference>
<comment type="caution">
    <text evidence="5">The sequence shown here is derived from an EMBL/GenBank/DDBJ whole genome shotgun (WGS) entry which is preliminary data.</text>
</comment>
<dbReference type="EMBL" id="JAFKCW010000003">
    <property type="protein sequence ID" value="MBN7802309.1"/>
    <property type="molecule type" value="Genomic_DNA"/>
</dbReference>
<accession>A0ABS3BU05</accession>
<dbReference type="EC" id="3.5.2.6" evidence="3"/>
<keyword evidence="5" id="KW-0378">Hydrolase</keyword>
<evidence type="ECO:0000256" key="2">
    <source>
        <dbReference type="ARBA" id="ARBA00009009"/>
    </source>
</evidence>
<sequence length="410" mass="47581">MRNLTYLLISLLCLSACKEQEKQPFQDGLANYPVMRQVMGDVDKYQVQILFTRIDRNEHGNPLFQDISFNLDDERYFYPASTVKLPIALLALEWLEEQDVEGLTLETTMLTDSVRPSQIPAYLDSTAENGLPSIGHYIKKILLVSDNDAANRLYELLGLNYINGKLREKGLDHTVITQRLSFPISPEENRQFNPVRFVDKAGEVILELPARHTDSIYIVPGEPKLGKAHYRNDSLYQGAMDFSFKSKFALSDLHGVVQRIVFPQAFFENERFNLSSEHREFILKYMCMLPGESDYPRYDTTEYYDSYSKFFKFGASKKPIPKHFRIFNKTGWSYGYLIDGSYFVDLENRVEFFVSAVVYTNENQTLNDGVYETEEIAKPFFAELGEYLYQLELKREKQIPADLSGFKFEY</sequence>
<dbReference type="Pfam" id="PF13354">
    <property type="entry name" value="Beta-lactamase2"/>
    <property type="match status" value="1"/>
</dbReference>
<evidence type="ECO:0000313" key="5">
    <source>
        <dbReference type="EMBL" id="MBN7802309.1"/>
    </source>
</evidence>
<organism evidence="5 6">
    <name type="scientific">Algoriphagus aestuariicola</name>
    <dbReference type="NCBI Taxonomy" id="1852016"/>
    <lineage>
        <taxon>Bacteria</taxon>
        <taxon>Pseudomonadati</taxon>
        <taxon>Bacteroidota</taxon>
        <taxon>Cytophagia</taxon>
        <taxon>Cytophagales</taxon>
        <taxon>Cyclobacteriaceae</taxon>
        <taxon>Algoriphagus</taxon>
    </lineage>
</organism>
<dbReference type="PANTHER" id="PTHR35333">
    <property type="entry name" value="BETA-LACTAMASE"/>
    <property type="match status" value="1"/>
</dbReference>
<dbReference type="Proteomes" id="UP000664698">
    <property type="component" value="Unassembled WGS sequence"/>
</dbReference>
<dbReference type="RefSeq" id="WP_206570303.1">
    <property type="nucleotide sequence ID" value="NZ_JAFKCW010000003.1"/>
</dbReference>
<dbReference type="InterPro" id="IPR045155">
    <property type="entry name" value="Beta-lactam_cat"/>
</dbReference>
<reference evidence="5 6" key="1">
    <citation type="submission" date="2021-03" db="EMBL/GenBank/DDBJ databases">
        <title>novel species isolated from a fishpond in China.</title>
        <authorList>
            <person name="Lu H."/>
            <person name="Cai Z."/>
        </authorList>
    </citation>
    <scope>NUCLEOTIDE SEQUENCE [LARGE SCALE GENOMIC DNA]</scope>
    <source>
        <strain evidence="5 6">JCM 31546</strain>
    </source>
</reference>
<comment type="catalytic activity">
    <reaction evidence="1">
        <text>a beta-lactam + H2O = a substituted beta-amino acid</text>
        <dbReference type="Rhea" id="RHEA:20401"/>
        <dbReference type="ChEBI" id="CHEBI:15377"/>
        <dbReference type="ChEBI" id="CHEBI:35627"/>
        <dbReference type="ChEBI" id="CHEBI:140347"/>
        <dbReference type="EC" id="3.5.2.6"/>
    </reaction>
</comment>
<dbReference type="InterPro" id="IPR000871">
    <property type="entry name" value="Beta-lactam_class-A"/>
</dbReference>
<evidence type="ECO:0000259" key="4">
    <source>
        <dbReference type="Pfam" id="PF13354"/>
    </source>
</evidence>
<dbReference type="InterPro" id="IPR012338">
    <property type="entry name" value="Beta-lactam/transpept-like"/>
</dbReference>
<protein>
    <recommendedName>
        <fullName evidence="3">beta-lactamase</fullName>
        <ecNumber evidence="3">3.5.2.6</ecNumber>
    </recommendedName>
</protein>
<proteinExistence type="inferred from homology"/>
<dbReference type="SUPFAM" id="SSF56601">
    <property type="entry name" value="beta-lactamase/transpeptidase-like"/>
    <property type="match status" value="1"/>
</dbReference>
<evidence type="ECO:0000256" key="1">
    <source>
        <dbReference type="ARBA" id="ARBA00001526"/>
    </source>
</evidence>
<dbReference type="Gene3D" id="3.40.710.10">
    <property type="entry name" value="DD-peptidase/beta-lactamase superfamily"/>
    <property type="match status" value="1"/>
</dbReference>
<name>A0ABS3BU05_9BACT</name>
<keyword evidence="6" id="KW-1185">Reference proteome</keyword>
<gene>
    <name evidence="5" type="ORF">J0A67_15650</name>
</gene>
<evidence type="ECO:0000256" key="3">
    <source>
        <dbReference type="ARBA" id="ARBA00012865"/>
    </source>
</evidence>
<comment type="similarity">
    <text evidence="2">Belongs to the class-A beta-lactamase family.</text>
</comment>
<dbReference type="PANTHER" id="PTHR35333:SF3">
    <property type="entry name" value="BETA-LACTAMASE-TYPE TRANSPEPTIDASE FOLD CONTAINING PROTEIN"/>
    <property type="match status" value="1"/>
</dbReference>